<reference evidence="2" key="1">
    <citation type="journal article" date="2023" name="G3 (Bethesda)">
        <title>Genome assembly and association tests identify interacting loci associated with vigor, precocity, and sex in interspecific pistachio rootstocks.</title>
        <authorList>
            <person name="Palmer W."/>
            <person name="Jacygrad E."/>
            <person name="Sagayaradj S."/>
            <person name="Cavanaugh K."/>
            <person name="Han R."/>
            <person name="Bertier L."/>
            <person name="Beede B."/>
            <person name="Kafkas S."/>
            <person name="Golino D."/>
            <person name="Preece J."/>
            <person name="Michelmore R."/>
        </authorList>
    </citation>
    <scope>NUCLEOTIDE SEQUENCE [LARGE SCALE GENOMIC DNA]</scope>
</reference>
<organism evidence="1 2">
    <name type="scientific">Pistacia integerrima</name>
    <dbReference type="NCBI Taxonomy" id="434235"/>
    <lineage>
        <taxon>Eukaryota</taxon>
        <taxon>Viridiplantae</taxon>
        <taxon>Streptophyta</taxon>
        <taxon>Embryophyta</taxon>
        <taxon>Tracheophyta</taxon>
        <taxon>Spermatophyta</taxon>
        <taxon>Magnoliopsida</taxon>
        <taxon>eudicotyledons</taxon>
        <taxon>Gunneridae</taxon>
        <taxon>Pentapetalae</taxon>
        <taxon>rosids</taxon>
        <taxon>malvids</taxon>
        <taxon>Sapindales</taxon>
        <taxon>Anacardiaceae</taxon>
        <taxon>Pistacia</taxon>
    </lineage>
</organism>
<sequence>MPIYVKFEGSNIVERQNDHFSAFMTNHITWYKNDSVSFLEVDVKLNLCLEIYTRPFTLLPVSAVERPGNL</sequence>
<gene>
    <name evidence="1" type="ORF">Pint_12678</name>
</gene>
<evidence type="ECO:0000313" key="1">
    <source>
        <dbReference type="EMBL" id="KAJ0031576.1"/>
    </source>
</evidence>
<keyword evidence="2" id="KW-1185">Reference proteome</keyword>
<comment type="caution">
    <text evidence="1">The sequence shown here is derived from an EMBL/GenBank/DDBJ whole genome shotgun (WGS) entry which is preliminary data.</text>
</comment>
<protein>
    <submittedName>
        <fullName evidence="1">Uncharacterized protein</fullName>
    </submittedName>
</protein>
<name>A0ACC0Y8E0_9ROSI</name>
<dbReference type="Proteomes" id="UP001163603">
    <property type="component" value="Chromosome 8"/>
</dbReference>
<accession>A0ACC0Y8E0</accession>
<dbReference type="EMBL" id="CM047743">
    <property type="protein sequence ID" value="KAJ0031576.1"/>
    <property type="molecule type" value="Genomic_DNA"/>
</dbReference>
<proteinExistence type="predicted"/>
<evidence type="ECO:0000313" key="2">
    <source>
        <dbReference type="Proteomes" id="UP001163603"/>
    </source>
</evidence>